<reference evidence="2" key="1">
    <citation type="journal article" date="2022" name="bioRxiv">
        <title>Deciphering the potential niche of two novel black yeast fungi from a biological soil crust based on their genomes, phenotypes, and melanin regulation.</title>
        <authorList>
            <consortium name="DOE Joint Genome Institute"/>
            <person name="Carr E.C."/>
            <person name="Barton Q."/>
            <person name="Grambo S."/>
            <person name="Sullivan M."/>
            <person name="Renfro C.M."/>
            <person name="Kuo A."/>
            <person name="Pangilinan J."/>
            <person name="Lipzen A."/>
            <person name="Keymanesh K."/>
            <person name="Savage E."/>
            <person name="Barry K."/>
            <person name="Grigoriev I.V."/>
            <person name="Riekhof W.R."/>
            <person name="Harris S.S."/>
        </authorList>
    </citation>
    <scope>NUCLEOTIDE SEQUENCE</scope>
    <source>
        <strain evidence="2">JF 03-4F</strain>
    </source>
</reference>
<dbReference type="InterPro" id="IPR021858">
    <property type="entry name" value="Fun_TF"/>
</dbReference>
<dbReference type="PANTHER" id="PTHR37540:SF5">
    <property type="entry name" value="TRANSCRIPTION FACTOR DOMAIN-CONTAINING PROTEIN"/>
    <property type="match status" value="1"/>
</dbReference>
<organism evidence="2 3">
    <name type="scientific">Exophiala viscosa</name>
    <dbReference type="NCBI Taxonomy" id="2486360"/>
    <lineage>
        <taxon>Eukaryota</taxon>
        <taxon>Fungi</taxon>
        <taxon>Dikarya</taxon>
        <taxon>Ascomycota</taxon>
        <taxon>Pezizomycotina</taxon>
        <taxon>Eurotiomycetes</taxon>
        <taxon>Chaetothyriomycetidae</taxon>
        <taxon>Chaetothyriales</taxon>
        <taxon>Herpotrichiellaceae</taxon>
        <taxon>Exophiala</taxon>
    </lineage>
</organism>
<dbReference type="Proteomes" id="UP001203852">
    <property type="component" value="Unassembled WGS sequence"/>
</dbReference>
<protein>
    <recommendedName>
        <fullName evidence="4">Transcription factor domain-containing protein</fullName>
    </recommendedName>
</protein>
<name>A0AAN6I9T1_9EURO</name>
<dbReference type="Pfam" id="PF11951">
    <property type="entry name" value="Fungal_trans_2"/>
    <property type="match status" value="1"/>
</dbReference>
<dbReference type="PANTHER" id="PTHR37540">
    <property type="entry name" value="TRANSCRIPTION FACTOR (ACR-2), PUTATIVE-RELATED-RELATED"/>
    <property type="match status" value="1"/>
</dbReference>
<sequence length="265" mass="30163">MVKVDFLLSETDSSDPEAEEDDSSEQEPPEPEHEPSNTRKSTPTWSTELINETPSSCQRSISACMIDPFQPLPIEVDKVTNQLLHFYGQDRYWQTAYALSDKIKPSIKGSWEYQTGLSKTHLHTLMARSALHQLRMNGNLAPASRRALETAALKHQGDALAVLRRKVALGPSADRKEVLTACLSLATFEQRYGKRETSYIHFGVARDIVRQLGFRGGLHDRLREEQALWFEGIYSDPLASFIWAKEDASRRFKWLTSLLEEVDRL</sequence>
<dbReference type="AlphaFoldDB" id="A0AAN6I9T1"/>
<keyword evidence="3" id="KW-1185">Reference proteome</keyword>
<feature type="region of interest" description="Disordered" evidence="1">
    <location>
        <begin position="1"/>
        <end position="45"/>
    </location>
</feature>
<gene>
    <name evidence="2" type="ORF">EDD36DRAFT_84873</name>
</gene>
<dbReference type="EMBL" id="MU404361">
    <property type="protein sequence ID" value="KAI1609130.1"/>
    <property type="molecule type" value="Genomic_DNA"/>
</dbReference>
<evidence type="ECO:0000256" key="1">
    <source>
        <dbReference type="SAM" id="MobiDB-lite"/>
    </source>
</evidence>
<proteinExistence type="predicted"/>
<accession>A0AAN6I9T1</accession>
<evidence type="ECO:0008006" key="4">
    <source>
        <dbReference type="Google" id="ProtNLM"/>
    </source>
</evidence>
<comment type="caution">
    <text evidence="2">The sequence shown here is derived from an EMBL/GenBank/DDBJ whole genome shotgun (WGS) entry which is preliminary data.</text>
</comment>
<evidence type="ECO:0000313" key="3">
    <source>
        <dbReference type="Proteomes" id="UP001203852"/>
    </source>
</evidence>
<feature type="compositionally biased region" description="Acidic residues" evidence="1">
    <location>
        <begin position="12"/>
        <end position="29"/>
    </location>
</feature>
<evidence type="ECO:0000313" key="2">
    <source>
        <dbReference type="EMBL" id="KAI1609130.1"/>
    </source>
</evidence>